<dbReference type="Proteomes" id="UP000236630">
    <property type="component" value="Unassembled WGS sequence"/>
</dbReference>
<reference evidence="1 2" key="1">
    <citation type="journal article" date="2017" name="Front. Genet.">
        <title>Draft sequencing of the heterozygous diploid genome of Satsuma (Citrus unshiu Marc.) using a hybrid assembly approach.</title>
        <authorList>
            <person name="Shimizu T."/>
            <person name="Tanizawa Y."/>
            <person name="Mochizuki T."/>
            <person name="Nagasaki H."/>
            <person name="Yoshioka T."/>
            <person name="Toyoda A."/>
            <person name="Fujiyama A."/>
            <person name="Kaminuma E."/>
            <person name="Nakamura Y."/>
        </authorList>
    </citation>
    <scope>NUCLEOTIDE SEQUENCE [LARGE SCALE GENOMIC DNA]</scope>
    <source>
        <strain evidence="2">cv. Miyagawa wase</strain>
    </source>
</reference>
<accession>A0A2H5PRN5</accession>
<gene>
    <name evidence="1" type="ORF">CUMW_161040</name>
</gene>
<dbReference type="EMBL" id="BDQV01000112">
    <property type="protein sequence ID" value="GAY55001.1"/>
    <property type="molecule type" value="Genomic_DNA"/>
</dbReference>
<dbReference type="STRING" id="55188.A0A2H5PRN5"/>
<evidence type="ECO:0000313" key="1">
    <source>
        <dbReference type="EMBL" id="GAY55001.1"/>
    </source>
</evidence>
<name>A0A2H5PRN5_CITUN</name>
<sequence length="127" mass="14623">MHYLFYNSQQTAIQQQTATVIFTKYLWANPRPAMNLWNKKKAKFGGSLPVPCVQELAKNPMLAIPPRYIRPGQDLTTISDNNLDSRVLQSLFSEESMDSELSRLHFACKEWASFQVNSFAKLLLFCF</sequence>
<evidence type="ECO:0000313" key="2">
    <source>
        <dbReference type="Proteomes" id="UP000236630"/>
    </source>
</evidence>
<organism evidence="1 2">
    <name type="scientific">Citrus unshiu</name>
    <name type="common">Satsuma mandarin</name>
    <name type="synonym">Citrus nobilis var. unshiu</name>
    <dbReference type="NCBI Taxonomy" id="55188"/>
    <lineage>
        <taxon>Eukaryota</taxon>
        <taxon>Viridiplantae</taxon>
        <taxon>Streptophyta</taxon>
        <taxon>Embryophyta</taxon>
        <taxon>Tracheophyta</taxon>
        <taxon>Spermatophyta</taxon>
        <taxon>Magnoliopsida</taxon>
        <taxon>eudicotyledons</taxon>
        <taxon>Gunneridae</taxon>
        <taxon>Pentapetalae</taxon>
        <taxon>rosids</taxon>
        <taxon>malvids</taxon>
        <taxon>Sapindales</taxon>
        <taxon>Rutaceae</taxon>
        <taxon>Aurantioideae</taxon>
        <taxon>Citrus</taxon>
    </lineage>
</organism>
<comment type="caution">
    <text evidence="1">The sequence shown here is derived from an EMBL/GenBank/DDBJ whole genome shotgun (WGS) entry which is preliminary data.</text>
</comment>
<keyword evidence="2" id="KW-1185">Reference proteome</keyword>
<proteinExistence type="predicted"/>
<protein>
    <submittedName>
        <fullName evidence="1">Uncharacterized protein</fullName>
    </submittedName>
</protein>
<dbReference type="AlphaFoldDB" id="A0A2H5PRN5"/>